<comment type="caution">
    <text evidence="1">The sequence shown here is derived from an EMBL/GenBank/DDBJ whole genome shotgun (WGS) entry which is preliminary data.</text>
</comment>
<reference evidence="1" key="2">
    <citation type="journal article" date="2023" name="IMA Fungus">
        <title>Comparative genomic study of the Penicillium genus elucidates a diverse pangenome and 15 lateral gene transfer events.</title>
        <authorList>
            <person name="Petersen C."/>
            <person name="Sorensen T."/>
            <person name="Nielsen M.R."/>
            <person name="Sondergaard T.E."/>
            <person name="Sorensen J.L."/>
            <person name="Fitzpatrick D.A."/>
            <person name="Frisvad J.C."/>
            <person name="Nielsen K.L."/>
        </authorList>
    </citation>
    <scope>NUCLEOTIDE SEQUENCE</scope>
    <source>
        <strain evidence="1">IBT 29864</strain>
    </source>
</reference>
<keyword evidence="2" id="KW-1185">Reference proteome</keyword>
<dbReference type="AlphaFoldDB" id="A0A9W9RTF9"/>
<evidence type="ECO:0000313" key="1">
    <source>
        <dbReference type="EMBL" id="KAJ5364964.1"/>
    </source>
</evidence>
<dbReference type="GeneID" id="81442769"/>
<dbReference type="EMBL" id="JAPZBS010000008">
    <property type="protein sequence ID" value="KAJ5364964.1"/>
    <property type="molecule type" value="Genomic_DNA"/>
</dbReference>
<dbReference type="OrthoDB" id="1560166at2759"/>
<evidence type="ECO:0000313" key="2">
    <source>
        <dbReference type="Proteomes" id="UP001147782"/>
    </source>
</evidence>
<dbReference type="Gene3D" id="3.90.180.10">
    <property type="entry name" value="Medium-chain alcohol dehydrogenases, catalytic domain"/>
    <property type="match status" value="1"/>
</dbReference>
<gene>
    <name evidence="1" type="ORF">N7496_010677</name>
</gene>
<organism evidence="1 2">
    <name type="scientific">Penicillium cataractarum</name>
    <dbReference type="NCBI Taxonomy" id="2100454"/>
    <lineage>
        <taxon>Eukaryota</taxon>
        <taxon>Fungi</taxon>
        <taxon>Dikarya</taxon>
        <taxon>Ascomycota</taxon>
        <taxon>Pezizomycotina</taxon>
        <taxon>Eurotiomycetes</taxon>
        <taxon>Eurotiomycetidae</taxon>
        <taxon>Eurotiales</taxon>
        <taxon>Aspergillaceae</taxon>
        <taxon>Penicillium</taxon>
    </lineage>
</organism>
<reference evidence="1" key="1">
    <citation type="submission" date="2022-11" db="EMBL/GenBank/DDBJ databases">
        <authorList>
            <person name="Petersen C."/>
        </authorList>
    </citation>
    <scope>NUCLEOTIDE SEQUENCE</scope>
    <source>
        <strain evidence="1">IBT 29864</strain>
    </source>
</reference>
<sequence>MSFMINCKRIVGAIEGSSNPAKGGYKEGKFPVDKLAKVYDADRLVQALKVLHSGKVIKPVLKWADL</sequence>
<dbReference type="Proteomes" id="UP001147782">
    <property type="component" value="Unassembled WGS sequence"/>
</dbReference>
<protein>
    <submittedName>
        <fullName evidence="1">Uncharacterized protein</fullName>
    </submittedName>
</protein>
<accession>A0A9W9RTF9</accession>
<dbReference type="RefSeq" id="XP_056552590.1">
    <property type="nucleotide sequence ID" value="XM_056703590.1"/>
</dbReference>
<proteinExistence type="predicted"/>
<name>A0A9W9RTF9_9EURO</name>